<sequence length="683" mass="75247">MVMLNIDVVMKRLQDIRDPTQEAIETMTLWIMHYKDKASIDVIVQGWMNAFKVAKTDEKRITLFYVMNHVVQKAKMKNMDALIISFQPHVLTSIGIGKKSPKVKAAMKKCLECFGPREVFTSATMIAMKNLLEADDAFDTEETVLDIDNDEIVRKVTSFISAENVVADMMKTLHEGDFDYKERVRNGMKDREEGAHVLEEIHTAINVTKQVRSSMEARKKKMIELIETLELAKRVYLHQKREVLVVEEAYTNFRDGIKTVHDELTEMEATGVYPGVTPPREAPSPTADEDIYATGVENAIQHFRAPETWDNRQAIDMEMDEEDRPQASIPIPIPIPIPQDQQPSLKSRIDMLGLIEGGGGAEKVIEEPDFSKPPPIFNMTLPPPGTSSAMSAFGVQAAPPKPSPEQPANVPLTISRSQHADIQQIMNKINQAPAPNVQIPPPGGAPGGAQSIYQMLLKQQGFGATSSSSSAPPAGISKDCDERSGYTARFAPSSTDSATELRKFSNDGPSAALAGLNPAAFSKGYQARFDIPPGIDITLPPPIQPLISPQGYPARPSADPRLAPNTGYQAKFEHPHEYHAKFDSPPATSASASNSRSGGGYQGRFEHEHRDHRRDQQNFGRSPERGGRFEDRNGGNHYRGGGGGNRGGFRGGNDRYHRGSGSGSGNRDWRGGNSSRGNYNNRY</sequence>
<evidence type="ECO:0000313" key="4">
    <source>
        <dbReference type="Proteomes" id="UP001152747"/>
    </source>
</evidence>
<keyword evidence="4" id="KW-1185">Reference proteome</keyword>
<organism evidence="3 4">
    <name type="scientific">Caenorhabditis angaria</name>
    <dbReference type="NCBI Taxonomy" id="860376"/>
    <lineage>
        <taxon>Eukaryota</taxon>
        <taxon>Metazoa</taxon>
        <taxon>Ecdysozoa</taxon>
        <taxon>Nematoda</taxon>
        <taxon>Chromadorea</taxon>
        <taxon>Rhabditida</taxon>
        <taxon>Rhabditina</taxon>
        <taxon>Rhabditomorpha</taxon>
        <taxon>Rhabditoidea</taxon>
        <taxon>Rhabditidae</taxon>
        <taxon>Peloderinae</taxon>
        <taxon>Caenorhabditis</taxon>
    </lineage>
</organism>
<feature type="domain" description="CID" evidence="2">
    <location>
        <begin position="1"/>
        <end position="136"/>
    </location>
</feature>
<dbReference type="InterPro" id="IPR006569">
    <property type="entry name" value="CID_dom"/>
</dbReference>
<evidence type="ECO:0000256" key="1">
    <source>
        <dbReference type="SAM" id="MobiDB-lite"/>
    </source>
</evidence>
<comment type="caution">
    <text evidence="3">The sequence shown here is derived from an EMBL/GenBank/DDBJ whole genome shotgun (WGS) entry which is preliminary data.</text>
</comment>
<dbReference type="PROSITE" id="PS51391">
    <property type="entry name" value="CID"/>
    <property type="match status" value="1"/>
</dbReference>
<feature type="compositionally biased region" description="Low complexity" evidence="1">
    <location>
        <begin position="584"/>
        <end position="596"/>
    </location>
</feature>
<reference evidence="3" key="1">
    <citation type="submission" date="2022-11" db="EMBL/GenBank/DDBJ databases">
        <authorList>
            <person name="Kikuchi T."/>
        </authorList>
    </citation>
    <scope>NUCLEOTIDE SEQUENCE</scope>
    <source>
        <strain evidence="3">PS1010</strain>
    </source>
</reference>
<dbReference type="SMART" id="SM00582">
    <property type="entry name" value="RPR"/>
    <property type="match status" value="1"/>
</dbReference>
<dbReference type="Proteomes" id="UP001152747">
    <property type="component" value="Unassembled WGS sequence"/>
</dbReference>
<feature type="compositionally biased region" description="Basic and acidic residues" evidence="1">
    <location>
        <begin position="604"/>
        <end position="634"/>
    </location>
</feature>
<feature type="region of interest" description="Disordered" evidence="1">
    <location>
        <begin position="540"/>
        <end position="567"/>
    </location>
</feature>
<feature type="compositionally biased region" description="Gly residues" evidence="1">
    <location>
        <begin position="637"/>
        <end position="651"/>
    </location>
</feature>
<proteinExistence type="predicted"/>
<accession>A0A9P1MUB7</accession>
<evidence type="ECO:0000259" key="2">
    <source>
        <dbReference type="PROSITE" id="PS51391"/>
    </source>
</evidence>
<evidence type="ECO:0000313" key="3">
    <source>
        <dbReference type="EMBL" id="CAI5440394.1"/>
    </source>
</evidence>
<dbReference type="AlphaFoldDB" id="A0A9P1MUB7"/>
<dbReference type="Gene3D" id="1.25.40.90">
    <property type="match status" value="1"/>
</dbReference>
<feature type="compositionally biased region" description="Low complexity" evidence="1">
    <location>
        <begin position="671"/>
        <end position="683"/>
    </location>
</feature>
<feature type="region of interest" description="Disordered" evidence="1">
    <location>
        <begin position="463"/>
        <end position="483"/>
    </location>
</feature>
<dbReference type="EMBL" id="CANHGI010000001">
    <property type="protein sequence ID" value="CAI5440394.1"/>
    <property type="molecule type" value="Genomic_DNA"/>
</dbReference>
<protein>
    <recommendedName>
        <fullName evidence="2">CID domain-containing protein</fullName>
    </recommendedName>
</protein>
<feature type="region of interest" description="Disordered" evidence="1">
    <location>
        <begin position="579"/>
        <end position="683"/>
    </location>
</feature>
<gene>
    <name evidence="3" type="ORF">CAMP_LOCUS3031</name>
</gene>
<name>A0A9P1MUB7_9PELO</name>
<dbReference type="InterPro" id="IPR008942">
    <property type="entry name" value="ENTH_VHS"/>
</dbReference>
<dbReference type="OrthoDB" id="10069473at2759"/>
<dbReference type="Pfam" id="PF04818">
    <property type="entry name" value="CID"/>
    <property type="match status" value="1"/>
</dbReference>